<gene>
    <name evidence="1" type="ORF">FOVG_19341</name>
</gene>
<dbReference type="AlphaFoldDB" id="W9NMM1"/>
<evidence type="ECO:0000313" key="1">
    <source>
        <dbReference type="EMBL" id="EXA29120.1"/>
    </source>
</evidence>
<name>W9NMM1_FUSOX</name>
<dbReference type="HOGENOM" id="CLU_1602781_0_0_1"/>
<dbReference type="EMBL" id="JH651145">
    <property type="protein sequence ID" value="EXA29120.1"/>
    <property type="molecule type" value="Genomic_DNA"/>
</dbReference>
<reference evidence="1" key="1">
    <citation type="submission" date="2011-10" db="EMBL/GenBank/DDBJ databases">
        <title>The Genome Sequence of Fusarium oxysporum HDV247.</title>
        <authorList>
            <consortium name="The Broad Institute Genome Sequencing Platform"/>
            <person name="Ma L.-J."/>
            <person name="Gale L.R."/>
            <person name="Schwartz D.C."/>
            <person name="Zhou S."/>
            <person name="Corby-Kistler H."/>
            <person name="Young S.K."/>
            <person name="Zeng Q."/>
            <person name="Gargeya S."/>
            <person name="Fitzgerald M."/>
            <person name="Haas B."/>
            <person name="Abouelleil A."/>
            <person name="Alvarado L."/>
            <person name="Arachchi H.M."/>
            <person name="Berlin A."/>
            <person name="Brown A."/>
            <person name="Chapman S.B."/>
            <person name="Chen Z."/>
            <person name="Dunbar C."/>
            <person name="Freedman E."/>
            <person name="Gearin G."/>
            <person name="Goldberg J."/>
            <person name="Griggs A."/>
            <person name="Gujja S."/>
            <person name="Heiman D."/>
            <person name="Howarth C."/>
            <person name="Larson L."/>
            <person name="Lui A."/>
            <person name="MacDonald P.J.P."/>
            <person name="Montmayeur A."/>
            <person name="Murphy C."/>
            <person name="Neiman D."/>
            <person name="Pearson M."/>
            <person name="Priest M."/>
            <person name="Roberts A."/>
            <person name="Saif S."/>
            <person name="Shea T."/>
            <person name="Shenoy N."/>
            <person name="Sisk P."/>
            <person name="Stolte C."/>
            <person name="Sykes S."/>
            <person name="Wortman J."/>
            <person name="Nusbaum C."/>
            <person name="Birren B."/>
        </authorList>
    </citation>
    <scope>NUCLEOTIDE SEQUENCE [LARGE SCALE GENOMIC DNA]</scope>
    <source>
        <strain evidence="1">HDV247</strain>
    </source>
</reference>
<organism evidence="1">
    <name type="scientific">Fusarium oxysporum f. sp. pisi HDV247</name>
    <dbReference type="NCBI Taxonomy" id="1080344"/>
    <lineage>
        <taxon>Eukaryota</taxon>
        <taxon>Fungi</taxon>
        <taxon>Dikarya</taxon>
        <taxon>Ascomycota</taxon>
        <taxon>Pezizomycotina</taxon>
        <taxon>Sordariomycetes</taxon>
        <taxon>Hypocreomycetidae</taxon>
        <taxon>Hypocreales</taxon>
        <taxon>Nectriaceae</taxon>
        <taxon>Fusarium</taxon>
        <taxon>Fusarium oxysporum species complex</taxon>
    </lineage>
</organism>
<proteinExistence type="predicted"/>
<sequence length="166" mass="19071">MNERTKVPMYELEQTRLQLDILDETETSRSLVRTYADAARMTSASMPTQSSSAVRPAAPESVFYTVDTSKVSEVHIGNATQTMIRKIVEQEMRKSMTRDGRNANRLRIIGRNEEEMQKIKTILDIWKAPGARVLRDQLYPTKVDSMNRTAVFDQEFNVLLNQENEV</sequence>
<accession>W9NMM1</accession>
<dbReference type="Proteomes" id="UP000030751">
    <property type="component" value="Unassembled WGS sequence"/>
</dbReference>
<reference evidence="1" key="2">
    <citation type="submission" date="2012-05" db="EMBL/GenBank/DDBJ databases">
        <title>Annotation of the Genome Sequence of Fusarium oxysporum HDV247.</title>
        <authorList>
            <consortium name="The Broad Institute Genomics Platform"/>
            <person name="Ma L.-J."/>
            <person name="Corby-Kistler H."/>
            <person name="Broz K."/>
            <person name="Gale L.R."/>
            <person name="Jonkers W."/>
            <person name="O'Donnell K."/>
            <person name="Ploetz R."/>
            <person name="Steinberg C."/>
            <person name="Schwartz D.C."/>
            <person name="VanEtten H."/>
            <person name="Zhou S."/>
            <person name="Young S.K."/>
            <person name="Zeng Q."/>
            <person name="Gargeya S."/>
            <person name="Fitzgerald M."/>
            <person name="Abouelleil A."/>
            <person name="Alvarado L."/>
            <person name="Chapman S.B."/>
            <person name="Gainer-Dewar J."/>
            <person name="Goldberg J."/>
            <person name="Griggs A."/>
            <person name="Gujja S."/>
            <person name="Hansen M."/>
            <person name="Howarth C."/>
            <person name="Imamovic A."/>
            <person name="Ireland A."/>
            <person name="Larimer J."/>
            <person name="McCowan C."/>
            <person name="Murphy C."/>
            <person name="Pearson M."/>
            <person name="Poon T.W."/>
            <person name="Priest M."/>
            <person name="Roberts A."/>
            <person name="Saif S."/>
            <person name="Shea T."/>
            <person name="Sykes S."/>
            <person name="Wortman J."/>
            <person name="Nusbaum C."/>
            <person name="Birren B."/>
        </authorList>
    </citation>
    <scope>NUCLEOTIDE SEQUENCE</scope>
    <source>
        <strain evidence="1">HDV247</strain>
    </source>
</reference>
<protein>
    <submittedName>
        <fullName evidence="1">Uncharacterized protein</fullName>
    </submittedName>
</protein>